<name>A0A9N9C5J7_9GLOM</name>
<gene>
    <name evidence="1" type="ORF">POCULU_LOCUS6862</name>
</gene>
<evidence type="ECO:0000313" key="2">
    <source>
        <dbReference type="Proteomes" id="UP000789572"/>
    </source>
</evidence>
<dbReference type="EMBL" id="CAJVPJ010001379">
    <property type="protein sequence ID" value="CAG8588780.1"/>
    <property type="molecule type" value="Genomic_DNA"/>
</dbReference>
<evidence type="ECO:0000313" key="1">
    <source>
        <dbReference type="EMBL" id="CAG8588780.1"/>
    </source>
</evidence>
<feature type="non-terminal residue" evidence="1">
    <location>
        <position position="1"/>
    </location>
</feature>
<dbReference type="OrthoDB" id="2396753at2759"/>
<dbReference type="Proteomes" id="UP000789572">
    <property type="component" value="Unassembled WGS sequence"/>
</dbReference>
<dbReference type="AlphaFoldDB" id="A0A9N9C5J7"/>
<proteinExistence type="predicted"/>
<organism evidence="1 2">
    <name type="scientific">Paraglomus occultum</name>
    <dbReference type="NCBI Taxonomy" id="144539"/>
    <lineage>
        <taxon>Eukaryota</taxon>
        <taxon>Fungi</taxon>
        <taxon>Fungi incertae sedis</taxon>
        <taxon>Mucoromycota</taxon>
        <taxon>Glomeromycotina</taxon>
        <taxon>Glomeromycetes</taxon>
        <taxon>Paraglomerales</taxon>
        <taxon>Paraglomeraceae</taxon>
        <taxon>Paraglomus</taxon>
    </lineage>
</organism>
<accession>A0A9N9C5J7</accession>
<comment type="caution">
    <text evidence="1">The sequence shown here is derived from an EMBL/GenBank/DDBJ whole genome shotgun (WGS) entry which is preliminary data.</text>
</comment>
<sequence>WKNHKVDCKPGTESSTVHEENLADDIPYDLPGSFTSEQLVYLFENLMASNVDTGRHYTSCALIFPDYATEYKSYYPAHASGHMILSKATKLGERLALQQWMTTSNSSSSRFDLAKLHKRWGQTSPELFEFLSSKQLGLGSIFYKKRAAIYGGVNSFANEVKPEFGFVKGSTNIAVGLIGFDASGYAVAKTKVILAMMMNDVPALNILQVWYSSVWTTATFDYFQQAVNSLVQQHRDLTDSAEKICLPHSQDEVIKHIKYWSTVGKGDPRLTLEAAHKKWVAQCPPTSHCYYIVDNLCKPRDRVEFARYILTGEFPLLSRSDGKATSAKGKRNNKFKRTDHMSRFGCQSSGLLGSVAMFACLNGYDPHGASEVMFSGIPMENILTTYNSETTSLLDAVYEYLEEKINKIKAWLNGTNRQDDRRNVAGSSSTLRMASKTRRASSRVVPTKKRVLKISLYKAGLTTADCVWLSRNRFKPYTVIWSNICDYCTKNDFHTIARSVSSPWTTHIMHSMNWPKQTFGAMIDDILDNEIRAQCLAKAKIIIRRMGLMFDGSGYFDYRNLKENPNNIGDYFTAGMTCDDWLRYFFENVETGNIECHRRPYIVTSRSVMTVYFAWSYNKKYKTVFCDKFK</sequence>
<protein>
    <submittedName>
        <fullName evidence="1">5417_t:CDS:1</fullName>
    </submittedName>
</protein>
<reference evidence="1" key="1">
    <citation type="submission" date="2021-06" db="EMBL/GenBank/DDBJ databases">
        <authorList>
            <person name="Kallberg Y."/>
            <person name="Tangrot J."/>
            <person name="Rosling A."/>
        </authorList>
    </citation>
    <scope>NUCLEOTIDE SEQUENCE</scope>
    <source>
        <strain evidence="1">IA702</strain>
    </source>
</reference>
<keyword evidence="2" id="KW-1185">Reference proteome</keyword>